<feature type="region of interest" description="Disordered" evidence="1">
    <location>
        <begin position="1"/>
        <end position="23"/>
    </location>
</feature>
<dbReference type="EMBL" id="ANOH01000430">
    <property type="protein sequence ID" value="EMI52474.1"/>
    <property type="molecule type" value="Genomic_DNA"/>
</dbReference>
<dbReference type="AlphaFoldDB" id="M5TTU2"/>
<dbReference type="PATRIC" id="fig|1263870.3.peg.6458"/>
<sequence length="51" mass="5595">MTTPVTGAVVTVSPQPTPNNKKQHKIFFLHTNNWGHSEKEADAEHIGGLKT</sequence>
<evidence type="ECO:0000313" key="2">
    <source>
        <dbReference type="EMBL" id="EMI52474.1"/>
    </source>
</evidence>
<gene>
    <name evidence="2" type="ORF">RSSM_06097</name>
</gene>
<keyword evidence="3" id="KW-1185">Reference proteome</keyword>
<organism evidence="2 3">
    <name type="scientific">Rhodopirellula sallentina SM41</name>
    <dbReference type="NCBI Taxonomy" id="1263870"/>
    <lineage>
        <taxon>Bacteria</taxon>
        <taxon>Pseudomonadati</taxon>
        <taxon>Planctomycetota</taxon>
        <taxon>Planctomycetia</taxon>
        <taxon>Pirellulales</taxon>
        <taxon>Pirellulaceae</taxon>
        <taxon>Rhodopirellula</taxon>
    </lineage>
</organism>
<dbReference type="Proteomes" id="UP000011885">
    <property type="component" value="Unassembled WGS sequence"/>
</dbReference>
<evidence type="ECO:0000256" key="1">
    <source>
        <dbReference type="SAM" id="MobiDB-lite"/>
    </source>
</evidence>
<accession>M5TTU2</accession>
<reference evidence="2 3" key="1">
    <citation type="journal article" date="2013" name="Mar. Genomics">
        <title>Expression of sulfatases in Rhodopirellula baltica and the diversity of sulfatases in the genus Rhodopirellula.</title>
        <authorList>
            <person name="Wegner C.E."/>
            <person name="Richter-Heitmann T."/>
            <person name="Klindworth A."/>
            <person name="Klockow C."/>
            <person name="Richter M."/>
            <person name="Achstetter T."/>
            <person name="Glockner F.O."/>
            <person name="Harder J."/>
        </authorList>
    </citation>
    <scope>NUCLEOTIDE SEQUENCE [LARGE SCALE GENOMIC DNA]</scope>
    <source>
        <strain evidence="2 3">SM41</strain>
    </source>
</reference>
<comment type="caution">
    <text evidence="2">The sequence shown here is derived from an EMBL/GenBank/DDBJ whole genome shotgun (WGS) entry which is preliminary data.</text>
</comment>
<name>M5TTU2_9BACT</name>
<evidence type="ECO:0000313" key="3">
    <source>
        <dbReference type="Proteomes" id="UP000011885"/>
    </source>
</evidence>
<protein>
    <submittedName>
        <fullName evidence="2">Uncharacterized protein</fullName>
    </submittedName>
</protein>
<proteinExistence type="predicted"/>